<name>A0A3R6AMP4_9FIRM</name>
<dbReference type="EMBL" id="QRXJ01000008">
    <property type="protein sequence ID" value="RGT90207.1"/>
    <property type="molecule type" value="Genomic_DNA"/>
</dbReference>
<gene>
    <name evidence="1" type="ORF">DWX03_07240</name>
</gene>
<keyword evidence="2" id="KW-1185">Reference proteome</keyword>
<dbReference type="RefSeq" id="WP_117834943.1">
    <property type="nucleotide sequence ID" value="NZ_QRXJ01000008.1"/>
</dbReference>
<reference evidence="1 2" key="1">
    <citation type="submission" date="2018-08" db="EMBL/GenBank/DDBJ databases">
        <title>A genome reference for cultivated species of the human gut microbiota.</title>
        <authorList>
            <person name="Zou Y."/>
            <person name="Xue W."/>
            <person name="Luo G."/>
        </authorList>
    </citation>
    <scope>NUCLEOTIDE SEQUENCE [LARGE SCALE GENOMIC DNA]</scope>
    <source>
        <strain evidence="1 2">AF18-12LB</strain>
    </source>
</reference>
<accession>A0A3R6AMP4</accession>
<evidence type="ECO:0000313" key="1">
    <source>
        <dbReference type="EMBL" id="RGT90207.1"/>
    </source>
</evidence>
<proteinExistence type="predicted"/>
<organism evidence="1 2">
    <name type="scientific">Coprococcus comes</name>
    <dbReference type="NCBI Taxonomy" id="410072"/>
    <lineage>
        <taxon>Bacteria</taxon>
        <taxon>Bacillati</taxon>
        <taxon>Bacillota</taxon>
        <taxon>Clostridia</taxon>
        <taxon>Lachnospirales</taxon>
        <taxon>Lachnospiraceae</taxon>
        <taxon>Coprococcus</taxon>
    </lineage>
</organism>
<protein>
    <submittedName>
        <fullName evidence="1">Uncharacterized protein</fullName>
    </submittedName>
</protein>
<dbReference type="AlphaFoldDB" id="A0A3R6AMP4"/>
<dbReference type="Proteomes" id="UP000283360">
    <property type="component" value="Unassembled WGS sequence"/>
</dbReference>
<sequence length="90" mass="10121">MLNAECMINEEKAKSSLLILTHHIQKPLNHLIFSGFTGMDLRGIEPLGTFLTPVKSRLSDVSIATVTTRGQIQYIEKEENSVHLLQKTMI</sequence>
<evidence type="ECO:0000313" key="2">
    <source>
        <dbReference type="Proteomes" id="UP000283360"/>
    </source>
</evidence>
<comment type="caution">
    <text evidence="1">The sequence shown here is derived from an EMBL/GenBank/DDBJ whole genome shotgun (WGS) entry which is preliminary data.</text>
</comment>